<sequence>MQMLAGQWLGPGGHDDMAAVARRTATRRHERNPPREERVTDPRTSAAELRDLLWRAVTEGSEPAAVDVVTAGLDTGWDEEGLLLDVVAAVQV</sequence>
<dbReference type="EMBL" id="MRYD01000384">
    <property type="protein sequence ID" value="OSZ55910.1"/>
    <property type="molecule type" value="Genomic_DNA"/>
</dbReference>
<feature type="region of interest" description="Disordered" evidence="1">
    <location>
        <begin position="22"/>
        <end position="45"/>
    </location>
</feature>
<accession>A0ABX3Y916</accession>
<evidence type="ECO:0000313" key="3">
    <source>
        <dbReference type="Proteomes" id="UP000194266"/>
    </source>
</evidence>
<gene>
    <name evidence="2" type="ORF">OQI_35860</name>
</gene>
<protein>
    <submittedName>
        <fullName evidence="2">Uncharacterized protein</fullName>
    </submittedName>
</protein>
<evidence type="ECO:0000313" key="2">
    <source>
        <dbReference type="EMBL" id="OSZ55910.1"/>
    </source>
</evidence>
<proteinExistence type="predicted"/>
<comment type="caution">
    <text evidence="2">The sequence shown here is derived from an EMBL/GenBank/DDBJ whole genome shotgun (WGS) entry which is preliminary data.</text>
</comment>
<keyword evidence="3" id="KW-1185">Reference proteome</keyword>
<dbReference type="Proteomes" id="UP000194266">
    <property type="component" value="Unassembled WGS sequence"/>
</dbReference>
<organism evidence="2 3">
    <name type="scientific">Streptomyces pharetrae CZA14</name>
    <dbReference type="NCBI Taxonomy" id="1144883"/>
    <lineage>
        <taxon>Bacteria</taxon>
        <taxon>Bacillati</taxon>
        <taxon>Actinomycetota</taxon>
        <taxon>Actinomycetes</taxon>
        <taxon>Kitasatosporales</taxon>
        <taxon>Streptomycetaceae</taxon>
        <taxon>Streptomyces</taxon>
    </lineage>
</organism>
<evidence type="ECO:0000256" key="1">
    <source>
        <dbReference type="SAM" id="MobiDB-lite"/>
    </source>
</evidence>
<reference evidence="2 3" key="1">
    <citation type="submission" date="2016-12" db="EMBL/GenBank/DDBJ databases">
        <title>Genome Mining:The Detection of Biosynthetic Gene Clusters to Aid in the Expression of Curamycin A produced by Streptomyces sp. strain CZA14.</title>
        <authorList>
            <person name="Durrell K.A."/>
            <person name="Kirby B.M."/>
            <person name="Khan W."/>
            <person name="Mthethwa T."/>
            <person name="Le Roes-Hill M."/>
        </authorList>
    </citation>
    <scope>NUCLEOTIDE SEQUENCE [LARGE SCALE GENOMIC DNA]</scope>
    <source>
        <strain evidence="2 3">CZA14</strain>
    </source>
</reference>
<feature type="non-terminal residue" evidence="2">
    <location>
        <position position="92"/>
    </location>
</feature>
<feature type="compositionally biased region" description="Basic and acidic residues" evidence="1">
    <location>
        <begin position="31"/>
        <end position="41"/>
    </location>
</feature>
<name>A0ABX3Y916_9ACTN</name>